<dbReference type="InterPro" id="IPR040720">
    <property type="entry name" value="GH81_C"/>
</dbReference>
<dbReference type="Gene3D" id="1.20.5.420">
    <property type="entry name" value="Immunoglobulin FC, subunit C"/>
    <property type="match status" value="1"/>
</dbReference>
<dbReference type="EMBL" id="AZGY01000018">
    <property type="protein sequence ID" value="KZZ91366.1"/>
    <property type="molecule type" value="Genomic_DNA"/>
</dbReference>
<dbReference type="InterPro" id="IPR005200">
    <property type="entry name" value="Endo-beta-glucanase"/>
</dbReference>
<dbReference type="Proteomes" id="UP000078544">
    <property type="component" value="Unassembled WGS sequence"/>
</dbReference>
<dbReference type="STRING" id="1081109.A0A167YHX9"/>
<feature type="domain" description="Glycosyl hydrolase family 81 N-terminal" evidence="10">
    <location>
        <begin position="26"/>
        <end position="347"/>
    </location>
</feature>
<evidence type="ECO:0000256" key="8">
    <source>
        <dbReference type="ARBA" id="ARBA00023326"/>
    </source>
</evidence>
<dbReference type="InterPro" id="IPR040451">
    <property type="entry name" value="GH81_N"/>
</dbReference>
<dbReference type="GO" id="GO:0009986">
    <property type="term" value="C:cell surface"/>
    <property type="evidence" value="ECO:0007669"/>
    <property type="project" value="TreeGrafter"/>
</dbReference>
<keyword evidence="6" id="KW-0326">Glycosidase</keyword>
<evidence type="ECO:0000256" key="4">
    <source>
        <dbReference type="ARBA" id="ARBA00022801"/>
    </source>
</evidence>
<evidence type="ECO:0000256" key="5">
    <source>
        <dbReference type="ARBA" id="ARBA00023277"/>
    </source>
</evidence>
<feature type="domain" description="Glycosyl hydrolase family 81 C-terminal" evidence="11">
    <location>
        <begin position="467"/>
        <end position="732"/>
    </location>
</feature>
<feature type="region of interest" description="Disordered" evidence="9">
    <location>
        <begin position="1"/>
        <end position="38"/>
    </location>
</feature>
<evidence type="ECO:0000256" key="1">
    <source>
        <dbReference type="ARBA" id="ARBA00000382"/>
    </source>
</evidence>
<accession>A0A167YHX9</accession>
<keyword evidence="13" id="KW-1185">Reference proteome</keyword>
<dbReference type="PANTHER" id="PTHR31983:SF0">
    <property type="entry name" value="GLUCAN ENDO-1,3-BETA-D-GLUCOSIDASE 2"/>
    <property type="match status" value="1"/>
</dbReference>
<evidence type="ECO:0000256" key="7">
    <source>
        <dbReference type="ARBA" id="ARBA00023316"/>
    </source>
</evidence>
<evidence type="ECO:0000256" key="2">
    <source>
        <dbReference type="ARBA" id="ARBA00010730"/>
    </source>
</evidence>
<gene>
    <name evidence="12" type="ORF">AAL_06602</name>
</gene>
<dbReference type="PANTHER" id="PTHR31983">
    <property type="entry name" value="ENDO-1,3(4)-BETA-GLUCANASE 1"/>
    <property type="match status" value="1"/>
</dbReference>
<name>A0A167YHX9_9HYPO</name>
<evidence type="ECO:0000256" key="9">
    <source>
        <dbReference type="SAM" id="MobiDB-lite"/>
    </source>
</evidence>
<protein>
    <recommendedName>
        <fullName evidence="3">glucan endo-1,3-beta-D-glucosidase</fullName>
        <ecNumber evidence="3">3.2.1.39</ecNumber>
    </recommendedName>
</protein>
<dbReference type="Pfam" id="PF17652">
    <property type="entry name" value="Glyco_hydro81C"/>
    <property type="match status" value="1"/>
</dbReference>
<dbReference type="GO" id="GO:0000272">
    <property type="term" value="P:polysaccharide catabolic process"/>
    <property type="evidence" value="ECO:0007669"/>
    <property type="project" value="UniProtKB-KW"/>
</dbReference>
<dbReference type="GO" id="GO:0052861">
    <property type="term" value="F:endo-1,3(4)-beta-glucanase activity"/>
    <property type="evidence" value="ECO:0007669"/>
    <property type="project" value="InterPro"/>
</dbReference>
<dbReference type="GO" id="GO:0042973">
    <property type="term" value="F:glucan endo-1,3-beta-D-glucosidase activity"/>
    <property type="evidence" value="ECO:0007669"/>
    <property type="project" value="UniProtKB-EC"/>
</dbReference>
<dbReference type="PROSITE" id="PS52008">
    <property type="entry name" value="GH81"/>
    <property type="match status" value="1"/>
</dbReference>
<dbReference type="EC" id="3.2.1.39" evidence="3"/>
<reference evidence="12 13" key="1">
    <citation type="journal article" date="2016" name="Genome Biol. Evol.">
        <title>Divergent and convergent evolution of fungal pathogenicity.</title>
        <authorList>
            <person name="Shang Y."/>
            <person name="Xiao G."/>
            <person name="Zheng P."/>
            <person name="Cen K."/>
            <person name="Zhan S."/>
            <person name="Wang C."/>
        </authorList>
    </citation>
    <scope>NUCLEOTIDE SEQUENCE [LARGE SCALE GENOMIC DNA]</scope>
    <source>
        <strain evidence="12 13">RCEF 2490</strain>
    </source>
</reference>
<evidence type="ECO:0000256" key="6">
    <source>
        <dbReference type="ARBA" id="ARBA00023295"/>
    </source>
</evidence>
<comment type="similarity">
    <text evidence="2">Belongs to the glycosyl hydrolase 81 family.</text>
</comment>
<feature type="compositionally biased region" description="Basic and acidic residues" evidence="9">
    <location>
        <begin position="830"/>
        <end position="839"/>
    </location>
</feature>
<dbReference type="Gene3D" id="1.10.287.1170">
    <property type="entry name" value="glycoside hydrolase family 81 endo-[beta] glucanase"/>
    <property type="match status" value="1"/>
</dbReference>
<feature type="region of interest" description="Disordered" evidence="9">
    <location>
        <begin position="814"/>
        <end position="839"/>
    </location>
</feature>
<evidence type="ECO:0000256" key="3">
    <source>
        <dbReference type="ARBA" id="ARBA00012780"/>
    </source>
</evidence>
<keyword evidence="8" id="KW-0624">Polysaccharide degradation</keyword>
<proteinExistence type="inferred from homology"/>
<comment type="caution">
    <text evidence="12">The sequence shown here is derived from an EMBL/GenBank/DDBJ whole genome shotgun (WGS) entry which is preliminary data.</text>
</comment>
<evidence type="ECO:0000259" key="11">
    <source>
        <dbReference type="Pfam" id="PF17652"/>
    </source>
</evidence>
<evidence type="ECO:0000313" key="13">
    <source>
        <dbReference type="Proteomes" id="UP000078544"/>
    </source>
</evidence>
<evidence type="ECO:0000313" key="12">
    <source>
        <dbReference type="EMBL" id="KZZ91366.1"/>
    </source>
</evidence>
<evidence type="ECO:0000259" key="10">
    <source>
        <dbReference type="Pfam" id="PF03639"/>
    </source>
</evidence>
<sequence>MASSDIFSKPISNKAPPSSIQLRHDHPVPRKGVNAKPPLQTNKFYSNFFLGDQSAPSFTFPYSVAWAGGKGASTSWGLACSHIDERQRVFGEKKFDVASSYYLNPIGIQSMVISAKDLGNETTVSVDSMTPFSARIQLSKNKTAPPSVSFPLVQGMVFMTAQYDGAIPVVQSGVYFKAVSRVIRSPKDRVTKYNFQLEDGTTWRAYAWRTKGDELDLKVINNGFAESKQPFYGILQICKDPGTKGSEEMFDDHAGIYPVTIGLSGSVCGKKATYRFKFQKDGHQLGNLYMFALPHHISCFDGDTVKRVRSIQLISPTKGPSSLVKGDEWVMIEPKIPVDMDFSPWHPDKGSMKRLSDQAKGTIRAAAERELSQNMLAQTNLDSMYFSGKLQNPDPDLTGFSEIRDDLVCRSGTSWRQGTCKDWTRPTEGSFWHFCRQSTEVSFSIRGSVCACHQTTFEMLTVEIMSDAWGGIVSTASYETGDAGVDFGNTYYNDHHFHYGYHILAAALIGHLDPDWMQNHTDYVNLLVRDVSNPSEKDELFPMWRSFDWYHGHSWAHGLYAAADGKNQESSSEDMMCAYALKMWGKVNNNTDLESRANLMLSVLARSLQHYYLYKKNNTVQPPQFIGNKVAGILFENKVDHATFFDPSIEAIQGIHMIPLLPASLLVRDEQFVREEWDVFFSKGRIDESRNAWKGILYANYATVEPKIAWDFFTSRDFDPHWLDGGASLTWNMAYAADGAPVPRDATPEHLKFYLILMSSAFCQGFFCLAFPKSSWPLLAQQPTDRGASADAAAAGQRHTQPCFLIDARVKGTRDEKEKAARDGGCSRQEAQHGRTTDW</sequence>
<keyword evidence="5" id="KW-0119">Carbohydrate metabolism</keyword>
<dbReference type="GO" id="GO:0071555">
    <property type="term" value="P:cell wall organization"/>
    <property type="evidence" value="ECO:0007669"/>
    <property type="project" value="UniProtKB-KW"/>
</dbReference>
<keyword evidence="4 12" id="KW-0378">Hydrolase</keyword>
<dbReference type="Pfam" id="PF03639">
    <property type="entry name" value="Glyco_hydro_81"/>
    <property type="match status" value="1"/>
</dbReference>
<keyword evidence="7" id="KW-0961">Cell wall biogenesis/degradation</keyword>
<organism evidence="12 13">
    <name type="scientific">Moelleriella libera RCEF 2490</name>
    <dbReference type="NCBI Taxonomy" id="1081109"/>
    <lineage>
        <taxon>Eukaryota</taxon>
        <taxon>Fungi</taxon>
        <taxon>Dikarya</taxon>
        <taxon>Ascomycota</taxon>
        <taxon>Pezizomycotina</taxon>
        <taxon>Sordariomycetes</taxon>
        <taxon>Hypocreomycetidae</taxon>
        <taxon>Hypocreales</taxon>
        <taxon>Clavicipitaceae</taxon>
        <taxon>Moelleriella</taxon>
    </lineage>
</organism>
<dbReference type="AlphaFoldDB" id="A0A167YHX9"/>
<dbReference type="OrthoDB" id="4473401at2759"/>
<dbReference type="Gene3D" id="2.70.98.30">
    <property type="entry name" value="Golgi alpha-mannosidase II, domain 4"/>
    <property type="match status" value="1"/>
</dbReference>
<comment type="catalytic activity">
    <reaction evidence="1">
        <text>Hydrolysis of (1-&gt;3)-beta-D-glucosidic linkages in (1-&gt;3)-beta-D-glucans.</text>
        <dbReference type="EC" id="3.2.1.39"/>
    </reaction>
</comment>